<dbReference type="SUPFAM" id="SSF102588">
    <property type="entry name" value="LmbE-like"/>
    <property type="match status" value="1"/>
</dbReference>
<keyword evidence="2" id="KW-1185">Reference proteome</keyword>
<dbReference type="AlphaFoldDB" id="A0A1I6MZ84"/>
<reference evidence="1 2" key="1">
    <citation type="submission" date="2016-10" db="EMBL/GenBank/DDBJ databases">
        <authorList>
            <person name="de Groot N.N."/>
        </authorList>
    </citation>
    <scope>NUCLEOTIDE SEQUENCE [LARGE SCALE GENOMIC DNA]</scope>
    <source>
        <strain evidence="1 2">DSM 21001</strain>
    </source>
</reference>
<proteinExistence type="predicted"/>
<evidence type="ECO:0000313" key="1">
    <source>
        <dbReference type="EMBL" id="SFS20878.1"/>
    </source>
</evidence>
<dbReference type="InterPro" id="IPR024078">
    <property type="entry name" value="LmbE-like_dom_sf"/>
</dbReference>
<sequence>MPAPQPRLNLLVLSPHRDDAAFSLALSLAAWRRAGHAVTLINAFTRSIEAPFSDADSLHENDRLSYVSAMRKREDEAFVRLIPGMTLVDANIKDAPLRRHCEPEVVYEMPLDPADGALVKIRKVLTRYLSLPNPVFVLPLALGNHIDHRVAREAAVSLVADLPCAFYEDLPDAFRDAAIADQPHLTPILTANPNPLAWKRKAVLLYSSQIETDTADRILDHARAHHDTERLWANDAFTRLFVS</sequence>
<dbReference type="STRING" id="474950.SAMN05421771_3921"/>
<accession>A0A1I6MZ84</accession>
<protein>
    <submittedName>
        <fullName evidence="1">GlcNAc-PI de-N-acetylase</fullName>
    </submittedName>
</protein>
<organism evidence="1 2">
    <name type="scientific">Granulicella pectinivorans</name>
    <dbReference type="NCBI Taxonomy" id="474950"/>
    <lineage>
        <taxon>Bacteria</taxon>
        <taxon>Pseudomonadati</taxon>
        <taxon>Acidobacteriota</taxon>
        <taxon>Terriglobia</taxon>
        <taxon>Terriglobales</taxon>
        <taxon>Acidobacteriaceae</taxon>
        <taxon>Granulicella</taxon>
    </lineage>
</organism>
<name>A0A1I6MZ84_9BACT</name>
<dbReference type="OrthoDB" id="116799at2"/>
<dbReference type="EMBL" id="FOZL01000002">
    <property type="protein sequence ID" value="SFS20878.1"/>
    <property type="molecule type" value="Genomic_DNA"/>
</dbReference>
<dbReference type="Pfam" id="PF02585">
    <property type="entry name" value="PIG-L"/>
    <property type="match status" value="1"/>
</dbReference>
<evidence type="ECO:0000313" key="2">
    <source>
        <dbReference type="Proteomes" id="UP000199024"/>
    </source>
</evidence>
<dbReference type="InterPro" id="IPR003737">
    <property type="entry name" value="GlcNAc_PI_deacetylase-related"/>
</dbReference>
<dbReference type="Proteomes" id="UP000199024">
    <property type="component" value="Unassembled WGS sequence"/>
</dbReference>
<dbReference type="RefSeq" id="WP_089842903.1">
    <property type="nucleotide sequence ID" value="NZ_FOZL01000002.1"/>
</dbReference>
<dbReference type="Gene3D" id="3.40.50.10320">
    <property type="entry name" value="LmbE-like"/>
    <property type="match status" value="1"/>
</dbReference>
<gene>
    <name evidence="1" type="ORF">SAMN05421771_3921</name>
</gene>